<proteinExistence type="predicted"/>
<sequence>MEPYYQLSKENGALGKDSLLLHYPFDFIPLVPIKAAKDRHWPVFWGSLAVVLVTFGLVPTQAGIFSVETLTRTSNVPFELSTSFMPSDIQATNLSMRFAQSTYGIVSLNETLPGFMARNYTLAPFRPASKETTSTESYTTWTATTTMYSLDMYCAPATITKKQSGRTTSITYTSLGGCNFTSGLTGNLTKGSNANNFYSPLLDMKDYTAMYVGYWNNGFADWSLDASCSEDQNATFYVAFAKNKARAEDPPNDVTAVFCYPGYYQQRVNATVDAFTQAPLEVLPLGPKEPLQAGIFNQTSFEQQVGSGSSNYAVRGDNLPGSSMPDYLERIAATNVSFQTGSQGGGVVQPMVGLALAVNDQPLEDYLNWTALSKSYADAYRLLFARAMVDVLDVSDGFINSAASTGVRQYTTQAVTLEPVFTYIVEGLLGAISVATFVLLYLSATRKRNLRSDPSTIASLMTLVADNDALLADFEGLDCCTVQEVQDTLAEKRFKLVDNDQGTGIEVISPSTDAAFTAQQTTTISQRPNSSREITKPVRPKEFSLWMSIPFVGLFVALAIALAIIFARARADGLPLPSSNTLVQNVLENYIPTALATLIEPMWVLINRLLCMLQPLEQLRGCKAEAKDSIDANYSSLPPQLTLFKALRSKHFVLAAVCAMALLANLLAIAFAGIFNQSPHDMLHVRMFYPPLEMKFVSINGSIGPKSSEEIGSYEASGAFRGGNSQDQFLVAESNFTRGTPLPAWTDDTLFYLPYMTTNTTNATLGSRYRAQTAAFGAELDCDILQADRDFRGRIVNDISDPHLEFNASTSSNTTTICPTNGFAFIHWGPGTDTSNRNKTCQSGPSAAEVVFRLDANENATQAEKDACMSTVVMGWIRSPKGSCGAFEDRDITADNAAFVRCKPRLVTGVASVQVDASGRLQEPVQDFRVHDLTGDLSETFSNDPINLLGQSNKYLFKFGVSQSSWHNDSRAGDYMNYFALRATNSTRLVDPTQGPPAIEDIREQLGKAYSRLFAIWLGTNKEKLLLPRTAAVQAPVHGWTVVTEQRLFLSTPMFAISEGILLTYVLVAIMVYVRRPGQYLARMPTSIASIIGLFAASAAVQDMKGTSHLDREGRARYFRDLDARYGYGSYIGGGDGRVHIGVEKTPFVRVRAKSTWFDQKVKSFRKGSAM</sequence>
<evidence type="ECO:0000313" key="3">
    <source>
        <dbReference type="Proteomes" id="UP001140510"/>
    </source>
</evidence>
<feature type="transmembrane region" description="Helical" evidence="1">
    <location>
        <begin position="420"/>
        <end position="442"/>
    </location>
</feature>
<reference evidence="2" key="1">
    <citation type="submission" date="2022-10" db="EMBL/GenBank/DDBJ databases">
        <title>Tapping the CABI collections for fungal endophytes: first genome assemblies for Collariella, Neodidymelliopsis, Ascochyta clinopodiicola, Didymella pomorum, Didymosphaeria variabile, Neocosmospora piperis and Neocucurbitaria cava.</title>
        <authorList>
            <person name="Hill R."/>
        </authorList>
    </citation>
    <scope>NUCLEOTIDE SEQUENCE</scope>
    <source>
        <strain evidence="2">IMI 355091</strain>
    </source>
</reference>
<feature type="transmembrane region" description="Helical" evidence="1">
    <location>
        <begin position="545"/>
        <end position="569"/>
    </location>
</feature>
<organism evidence="2 3">
    <name type="scientific">Didymella pomorum</name>
    <dbReference type="NCBI Taxonomy" id="749634"/>
    <lineage>
        <taxon>Eukaryota</taxon>
        <taxon>Fungi</taxon>
        <taxon>Dikarya</taxon>
        <taxon>Ascomycota</taxon>
        <taxon>Pezizomycotina</taxon>
        <taxon>Dothideomycetes</taxon>
        <taxon>Pleosporomycetidae</taxon>
        <taxon>Pleosporales</taxon>
        <taxon>Pleosporineae</taxon>
        <taxon>Didymellaceae</taxon>
        <taxon>Didymella</taxon>
    </lineage>
</organism>
<accession>A0A9W9DB37</accession>
<dbReference type="AlphaFoldDB" id="A0A9W9DB37"/>
<keyword evidence="3" id="KW-1185">Reference proteome</keyword>
<dbReference type="Proteomes" id="UP001140510">
    <property type="component" value="Unassembled WGS sequence"/>
</dbReference>
<feature type="transmembrane region" description="Helical" evidence="1">
    <location>
        <begin position="1054"/>
        <end position="1074"/>
    </location>
</feature>
<comment type="caution">
    <text evidence="2">The sequence shown here is derived from an EMBL/GenBank/DDBJ whole genome shotgun (WGS) entry which is preliminary data.</text>
</comment>
<dbReference type="PANTHER" id="PTHR37544">
    <property type="entry name" value="SPRAY-RELATED"/>
    <property type="match status" value="1"/>
</dbReference>
<feature type="transmembrane region" description="Helical" evidence="1">
    <location>
        <begin position="589"/>
        <end position="610"/>
    </location>
</feature>
<gene>
    <name evidence="2" type="ORF">N0V91_001254</name>
</gene>
<name>A0A9W9DB37_9PLEO</name>
<dbReference type="EMBL" id="JAPEVA010000005">
    <property type="protein sequence ID" value="KAJ4411470.1"/>
    <property type="molecule type" value="Genomic_DNA"/>
</dbReference>
<evidence type="ECO:0000313" key="2">
    <source>
        <dbReference type="EMBL" id="KAJ4411470.1"/>
    </source>
</evidence>
<dbReference type="OrthoDB" id="3248909at2759"/>
<keyword evidence="1" id="KW-0812">Transmembrane</keyword>
<keyword evidence="1" id="KW-0472">Membrane</keyword>
<dbReference type="InterPro" id="IPR021840">
    <property type="entry name" value="DUF3433"/>
</dbReference>
<feature type="transmembrane region" description="Helical" evidence="1">
    <location>
        <begin position="43"/>
        <end position="65"/>
    </location>
</feature>
<dbReference type="PANTHER" id="PTHR37544:SF3">
    <property type="entry name" value="SPRAY"/>
    <property type="match status" value="1"/>
</dbReference>
<evidence type="ECO:0000256" key="1">
    <source>
        <dbReference type="SAM" id="Phobius"/>
    </source>
</evidence>
<protein>
    <submittedName>
        <fullName evidence="2">Uncharacterized protein</fullName>
    </submittedName>
</protein>
<feature type="transmembrane region" description="Helical" evidence="1">
    <location>
        <begin position="652"/>
        <end position="675"/>
    </location>
</feature>
<dbReference type="Pfam" id="PF11915">
    <property type="entry name" value="DUF3433"/>
    <property type="match status" value="2"/>
</dbReference>
<keyword evidence="1" id="KW-1133">Transmembrane helix</keyword>